<evidence type="ECO:0000313" key="2">
    <source>
        <dbReference type="Proteomes" id="UP001600888"/>
    </source>
</evidence>
<organism evidence="1 2">
    <name type="scientific">Diaporthe vaccinii</name>
    <dbReference type="NCBI Taxonomy" id="105482"/>
    <lineage>
        <taxon>Eukaryota</taxon>
        <taxon>Fungi</taxon>
        <taxon>Dikarya</taxon>
        <taxon>Ascomycota</taxon>
        <taxon>Pezizomycotina</taxon>
        <taxon>Sordariomycetes</taxon>
        <taxon>Sordariomycetidae</taxon>
        <taxon>Diaporthales</taxon>
        <taxon>Diaporthaceae</taxon>
        <taxon>Diaporthe</taxon>
        <taxon>Diaporthe eres species complex</taxon>
    </lineage>
</organism>
<name>A0ABR4EXD8_9PEZI</name>
<dbReference type="EMBL" id="JBAWTH010000022">
    <property type="protein sequence ID" value="KAL2286916.1"/>
    <property type="molecule type" value="Genomic_DNA"/>
</dbReference>
<proteinExistence type="predicted"/>
<dbReference type="Proteomes" id="UP001600888">
    <property type="component" value="Unassembled WGS sequence"/>
</dbReference>
<keyword evidence="2" id="KW-1185">Reference proteome</keyword>
<accession>A0ABR4EXD8</accession>
<evidence type="ECO:0000313" key="1">
    <source>
        <dbReference type="EMBL" id="KAL2286916.1"/>
    </source>
</evidence>
<gene>
    <name evidence="1" type="ORF">FJTKL_06429</name>
</gene>
<reference evidence="1 2" key="1">
    <citation type="submission" date="2024-03" db="EMBL/GenBank/DDBJ databases">
        <title>A high-quality draft genome sequence of Diaporthe vaccinii, a causative agent of upright dieback and viscid rot disease in cranberry plants.</title>
        <authorList>
            <person name="Sarrasin M."/>
            <person name="Lang B.F."/>
            <person name="Burger G."/>
        </authorList>
    </citation>
    <scope>NUCLEOTIDE SEQUENCE [LARGE SCALE GENOMIC DNA]</scope>
    <source>
        <strain evidence="1 2">IS7</strain>
    </source>
</reference>
<dbReference type="Gene3D" id="3.50.30.40">
    <property type="entry name" value="Ribonuclease E inhibitor RraA/RraA-like"/>
    <property type="match status" value="1"/>
</dbReference>
<sequence>MAASRALTQLRQFTSCDIGDALVKLRYPQGGFLDGLKMFSPDTPGKYFGPAVTVKMVEASDTTARETMGELIKTLRKGS</sequence>
<comment type="caution">
    <text evidence="1">The sequence shown here is derived from an EMBL/GenBank/DDBJ whole genome shotgun (WGS) entry which is preliminary data.</text>
</comment>
<protein>
    <submittedName>
        <fullName evidence="1">Uncharacterized protein</fullName>
    </submittedName>
</protein>